<keyword evidence="3" id="KW-1185">Reference proteome</keyword>
<sequence length="181" mass="20073">MADDWDLYAVVRSCKSATHNTTTNTSAAGAPTNPITPPSVEEEDPFWDWLKSGRKLTHYSLSLISSSPEPMLSKSCNSFTNPFCPTPPPPTIPALTTPLFLLLFQIPPLFLTLEDLPVVANITYNSNSIIFCQPTPPRALISTLPSPLLVLEDSMANNSRFCYPNQRLKFYPNSSQRSRVL</sequence>
<evidence type="ECO:0000313" key="2">
    <source>
        <dbReference type="EMBL" id="PQM38860.1"/>
    </source>
</evidence>
<accession>A0A314UN25</accession>
<feature type="region of interest" description="Disordered" evidence="1">
    <location>
        <begin position="20"/>
        <end position="40"/>
    </location>
</feature>
<evidence type="ECO:0000313" key="3">
    <source>
        <dbReference type="Proteomes" id="UP000250321"/>
    </source>
</evidence>
<dbReference type="STRING" id="2094558.A0A314UN25"/>
<gene>
    <name evidence="2" type="ORF">Pyn_32520</name>
</gene>
<proteinExistence type="predicted"/>
<feature type="compositionally biased region" description="Low complexity" evidence="1">
    <location>
        <begin position="20"/>
        <end position="33"/>
    </location>
</feature>
<dbReference type="EMBL" id="PJQY01003270">
    <property type="protein sequence ID" value="PQM38860.1"/>
    <property type="molecule type" value="Genomic_DNA"/>
</dbReference>
<evidence type="ECO:0000256" key="1">
    <source>
        <dbReference type="SAM" id="MobiDB-lite"/>
    </source>
</evidence>
<name>A0A314UN25_PRUYE</name>
<protein>
    <submittedName>
        <fullName evidence="2">Putative WRKY transcription factor 27</fullName>
    </submittedName>
</protein>
<dbReference type="AlphaFoldDB" id="A0A314UN25"/>
<dbReference type="Proteomes" id="UP000250321">
    <property type="component" value="Unassembled WGS sequence"/>
</dbReference>
<organism evidence="2 3">
    <name type="scientific">Prunus yedoensis var. nudiflora</name>
    <dbReference type="NCBI Taxonomy" id="2094558"/>
    <lineage>
        <taxon>Eukaryota</taxon>
        <taxon>Viridiplantae</taxon>
        <taxon>Streptophyta</taxon>
        <taxon>Embryophyta</taxon>
        <taxon>Tracheophyta</taxon>
        <taxon>Spermatophyta</taxon>
        <taxon>Magnoliopsida</taxon>
        <taxon>eudicotyledons</taxon>
        <taxon>Gunneridae</taxon>
        <taxon>Pentapetalae</taxon>
        <taxon>rosids</taxon>
        <taxon>fabids</taxon>
        <taxon>Rosales</taxon>
        <taxon>Rosaceae</taxon>
        <taxon>Amygdaloideae</taxon>
        <taxon>Amygdaleae</taxon>
        <taxon>Prunus</taxon>
    </lineage>
</organism>
<comment type="caution">
    <text evidence="2">The sequence shown here is derived from an EMBL/GenBank/DDBJ whole genome shotgun (WGS) entry which is preliminary data.</text>
</comment>
<reference evidence="2 3" key="1">
    <citation type="submission" date="2018-02" db="EMBL/GenBank/DDBJ databases">
        <title>Draft genome of wild Prunus yedoensis var. nudiflora.</title>
        <authorList>
            <person name="Baek S."/>
            <person name="Kim J.-H."/>
            <person name="Choi K."/>
            <person name="Kim G.-B."/>
            <person name="Cho A."/>
            <person name="Jang H."/>
            <person name="Shin C.-H."/>
            <person name="Yu H.-J."/>
            <person name="Mun J.-H."/>
        </authorList>
    </citation>
    <scope>NUCLEOTIDE SEQUENCE [LARGE SCALE GENOMIC DNA]</scope>
    <source>
        <strain evidence="3">cv. Jeju island</strain>
        <tissue evidence="2">Leaf</tissue>
    </source>
</reference>